<accession>L1JUX4</accession>
<reference evidence="4" key="3">
    <citation type="submission" date="2016-03" db="UniProtKB">
        <authorList>
            <consortium name="EnsemblProtists"/>
        </authorList>
    </citation>
    <scope>IDENTIFICATION</scope>
</reference>
<feature type="compositionally biased region" description="Low complexity" evidence="1">
    <location>
        <begin position="1311"/>
        <end position="1333"/>
    </location>
</feature>
<dbReference type="GO" id="GO:0016192">
    <property type="term" value="P:vesicle-mediated transport"/>
    <property type="evidence" value="ECO:0007669"/>
    <property type="project" value="UniProtKB-ARBA"/>
</dbReference>
<dbReference type="RefSeq" id="XP_005839177.1">
    <property type="nucleotide sequence ID" value="XM_005839120.1"/>
</dbReference>
<dbReference type="SMART" id="SM00222">
    <property type="entry name" value="Sec7"/>
    <property type="match status" value="1"/>
</dbReference>
<dbReference type="KEGG" id="gtt:GUITHDRAFT_161334"/>
<feature type="compositionally biased region" description="Acidic residues" evidence="1">
    <location>
        <begin position="554"/>
        <end position="565"/>
    </location>
</feature>
<dbReference type="CDD" id="cd00171">
    <property type="entry name" value="Sec7"/>
    <property type="match status" value="1"/>
</dbReference>
<feature type="compositionally biased region" description="Polar residues" evidence="1">
    <location>
        <begin position="316"/>
        <end position="329"/>
    </location>
</feature>
<dbReference type="STRING" id="905079.L1JUX4"/>
<feature type="compositionally biased region" description="Basic and acidic residues" evidence="1">
    <location>
        <begin position="1584"/>
        <end position="1596"/>
    </location>
</feature>
<dbReference type="EnsemblProtists" id="EKX52197">
    <property type="protein sequence ID" value="EKX52197"/>
    <property type="gene ID" value="GUITHDRAFT_161334"/>
</dbReference>
<dbReference type="Pfam" id="PF12783">
    <property type="entry name" value="Sec7-like_HUS"/>
    <property type="match status" value="1"/>
</dbReference>
<dbReference type="PaxDb" id="55529-EKX52197"/>
<dbReference type="OMA" id="CRDIRHH"/>
<dbReference type="OrthoDB" id="430364at2759"/>
<dbReference type="GO" id="GO:0005085">
    <property type="term" value="F:guanyl-nucleotide exchange factor activity"/>
    <property type="evidence" value="ECO:0007669"/>
    <property type="project" value="InterPro"/>
</dbReference>
<protein>
    <recommendedName>
        <fullName evidence="2">SEC7 domain-containing protein</fullName>
    </recommendedName>
</protein>
<evidence type="ECO:0000259" key="2">
    <source>
        <dbReference type="PROSITE" id="PS50190"/>
    </source>
</evidence>
<feature type="region of interest" description="Disordered" evidence="1">
    <location>
        <begin position="1570"/>
        <end position="1596"/>
    </location>
</feature>
<name>L1JUX4_GUITC</name>
<dbReference type="PANTHER" id="PTHR10663">
    <property type="entry name" value="GUANYL-NUCLEOTIDE EXCHANGE FACTOR"/>
    <property type="match status" value="1"/>
</dbReference>
<feature type="compositionally biased region" description="Acidic residues" evidence="1">
    <location>
        <begin position="330"/>
        <end position="340"/>
    </location>
</feature>
<feature type="region of interest" description="Disordered" evidence="1">
    <location>
        <begin position="1"/>
        <end position="26"/>
    </location>
</feature>
<dbReference type="InterPro" id="IPR035999">
    <property type="entry name" value="Sec7_dom_sf"/>
</dbReference>
<dbReference type="InterPro" id="IPR023394">
    <property type="entry name" value="Sec7_C_sf"/>
</dbReference>
<dbReference type="PANTHER" id="PTHR10663:SF388">
    <property type="entry name" value="GOLGI-SPECIFIC BREFELDIN A-RESISTANCE GUANINE NUCLEOTIDE EXCHANGE FACTOR 1"/>
    <property type="match status" value="1"/>
</dbReference>
<evidence type="ECO:0000313" key="4">
    <source>
        <dbReference type="EnsemblProtists" id="EKX52197"/>
    </source>
</evidence>
<organism evidence="3">
    <name type="scientific">Guillardia theta (strain CCMP2712)</name>
    <name type="common">Cryptophyte</name>
    <dbReference type="NCBI Taxonomy" id="905079"/>
    <lineage>
        <taxon>Eukaryota</taxon>
        <taxon>Cryptophyceae</taxon>
        <taxon>Pyrenomonadales</taxon>
        <taxon>Geminigeraceae</taxon>
        <taxon>Guillardia</taxon>
    </lineage>
</organism>
<dbReference type="EMBL" id="JH992973">
    <property type="protein sequence ID" value="EKX52197.1"/>
    <property type="molecule type" value="Genomic_DNA"/>
</dbReference>
<dbReference type="Pfam" id="PF01369">
    <property type="entry name" value="Sec7"/>
    <property type="match status" value="1"/>
</dbReference>
<dbReference type="InterPro" id="IPR000904">
    <property type="entry name" value="Sec7_dom"/>
</dbReference>
<dbReference type="GeneID" id="17309056"/>
<dbReference type="SUPFAM" id="SSF48371">
    <property type="entry name" value="ARM repeat"/>
    <property type="match status" value="1"/>
</dbReference>
<feature type="region of interest" description="Disordered" evidence="1">
    <location>
        <begin position="310"/>
        <end position="340"/>
    </location>
</feature>
<dbReference type="InterPro" id="IPR016024">
    <property type="entry name" value="ARM-type_fold"/>
</dbReference>
<dbReference type="HOGENOM" id="CLU_001180_0_0_1"/>
<dbReference type="Proteomes" id="UP000011087">
    <property type="component" value="Unassembled WGS sequence"/>
</dbReference>
<dbReference type="PROSITE" id="PS50190">
    <property type="entry name" value="SEC7"/>
    <property type="match status" value="1"/>
</dbReference>
<evidence type="ECO:0000256" key="1">
    <source>
        <dbReference type="SAM" id="MobiDB-lite"/>
    </source>
</evidence>
<dbReference type="FunFam" id="1.10.1000.11:FF:000003">
    <property type="entry name" value="Brefeldin A-inhibited guanine nucleotide-exchange protein 1"/>
    <property type="match status" value="1"/>
</dbReference>
<dbReference type="Gene3D" id="1.10.1000.11">
    <property type="entry name" value="Arf Nucleotide-binding Site Opener,domain 2"/>
    <property type="match status" value="1"/>
</dbReference>
<dbReference type="InterPro" id="IPR032691">
    <property type="entry name" value="Mon2/Sec7/BIG1-like_HUS"/>
</dbReference>
<feature type="region of interest" description="Disordered" evidence="1">
    <location>
        <begin position="549"/>
        <end position="568"/>
    </location>
</feature>
<dbReference type="GO" id="GO:0005737">
    <property type="term" value="C:cytoplasm"/>
    <property type="evidence" value="ECO:0007669"/>
    <property type="project" value="UniProtKB-ARBA"/>
</dbReference>
<keyword evidence="5" id="KW-1185">Reference proteome</keyword>
<reference evidence="5" key="2">
    <citation type="submission" date="2012-11" db="EMBL/GenBank/DDBJ databases">
        <authorList>
            <person name="Kuo A."/>
            <person name="Curtis B.A."/>
            <person name="Tanifuji G."/>
            <person name="Burki F."/>
            <person name="Gruber A."/>
            <person name="Irimia M."/>
            <person name="Maruyama S."/>
            <person name="Arias M.C."/>
            <person name="Ball S.G."/>
            <person name="Gile G.H."/>
            <person name="Hirakawa Y."/>
            <person name="Hopkins J.F."/>
            <person name="Rensing S.A."/>
            <person name="Schmutz J."/>
            <person name="Symeonidi A."/>
            <person name="Elias M."/>
            <person name="Eveleigh R.J."/>
            <person name="Herman E.K."/>
            <person name="Klute M.J."/>
            <person name="Nakayama T."/>
            <person name="Obornik M."/>
            <person name="Reyes-Prieto A."/>
            <person name="Armbrust E.V."/>
            <person name="Aves S.J."/>
            <person name="Beiko R.G."/>
            <person name="Coutinho P."/>
            <person name="Dacks J.B."/>
            <person name="Durnford D.G."/>
            <person name="Fast N.M."/>
            <person name="Green B.R."/>
            <person name="Grisdale C."/>
            <person name="Hempe F."/>
            <person name="Henrissat B."/>
            <person name="Hoppner M.P."/>
            <person name="Ishida K.-I."/>
            <person name="Kim E."/>
            <person name="Koreny L."/>
            <person name="Kroth P.G."/>
            <person name="Liu Y."/>
            <person name="Malik S.-B."/>
            <person name="Maier U.G."/>
            <person name="McRose D."/>
            <person name="Mock T."/>
            <person name="Neilson J.A."/>
            <person name="Onodera N.T."/>
            <person name="Poole A.M."/>
            <person name="Pritham E.J."/>
            <person name="Richards T.A."/>
            <person name="Rocap G."/>
            <person name="Roy S.W."/>
            <person name="Sarai C."/>
            <person name="Schaack S."/>
            <person name="Shirato S."/>
            <person name="Slamovits C.H."/>
            <person name="Spencer D.F."/>
            <person name="Suzuki S."/>
            <person name="Worden A.Z."/>
            <person name="Zauner S."/>
            <person name="Barry K."/>
            <person name="Bell C."/>
            <person name="Bharti A.K."/>
            <person name="Crow J.A."/>
            <person name="Grimwood J."/>
            <person name="Kramer R."/>
            <person name="Lindquist E."/>
            <person name="Lucas S."/>
            <person name="Salamov A."/>
            <person name="McFadden G.I."/>
            <person name="Lane C.E."/>
            <person name="Keeling P.J."/>
            <person name="Gray M.W."/>
            <person name="Grigoriev I.V."/>
            <person name="Archibald J.M."/>
        </authorList>
    </citation>
    <scope>NUCLEOTIDE SEQUENCE</scope>
    <source>
        <strain evidence="5">CCMP2712</strain>
    </source>
</reference>
<evidence type="ECO:0000313" key="5">
    <source>
        <dbReference type="Proteomes" id="UP000011087"/>
    </source>
</evidence>
<feature type="compositionally biased region" description="Basic and acidic residues" evidence="1">
    <location>
        <begin position="1"/>
        <end position="11"/>
    </location>
</feature>
<dbReference type="eggNOG" id="KOG0928">
    <property type="taxonomic scope" value="Eukaryota"/>
</dbReference>
<dbReference type="Gene3D" id="1.10.220.20">
    <property type="match status" value="1"/>
</dbReference>
<evidence type="ECO:0000313" key="3">
    <source>
        <dbReference type="EMBL" id="EKX52197.1"/>
    </source>
</evidence>
<dbReference type="GO" id="GO:0012505">
    <property type="term" value="C:endomembrane system"/>
    <property type="evidence" value="ECO:0007669"/>
    <property type="project" value="UniProtKB-ARBA"/>
</dbReference>
<reference evidence="3 5" key="1">
    <citation type="journal article" date="2012" name="Nature">
        <title>Algal genomes reveal evolutionary mosaicism and the fate of nucleomorphs.</title>
        <authorList>
            <consortium name="DOE Joint Genome Institute"/>
            <person name="Curtis B.A."/>
            <person name="Tanifuji G."/>
            <person name="Burki F."/>
            <person name="Gruber A."/>
            <person name="Irimia M."/>
            <person name="Maruyama S."/>
            <person name="Arias M.C."/>
            <person name="Ball S.G."/>
            <person name="Gile G.H."/>
            <person name="Hirakawa Y."/>
            <person name="Hopkins J.F."/>
            <person name="Kuo A."/>
            <person name="Rensing S.A."/>
            <person name="Schmutz J."/>
            <person name="Symeonidi A."/>
            <person name="Elias M."/>
            <person name="Eveleigh R.J."/>
            <person name="Herman E.K."/>
            <person name="Klute M.J."/>
            <person name="Nakayama T."/>
            <person name="Obornik M."/>
            <person name="Reyes-Prieto A."/>
            <person name="Armbrust E.V."/>
            <person name="Aves S.J."/>
            <person name="Beiko R.G."/>
            <person name="Coutinho P."/>
            <person name="Dacks J.B."/>
            <person name="Durnford D.G."/>
            <person name="Fast N.M."/>
            <person name="Green B.R."/>
            <person name="Grisdale C.J."/>
            <person name="Hempel F."/>
            <person name="Henrissat B."/>
            <person name="Hoppner M.P."/>
            <person name="Ishida K."/>
            <person name="Kim E."/>
            <person name="Koreny L."/>
            <person name="Kroth P.G."/>
            <person name="Liu Y."/>
            <person name="Malik S.B."/>
            <person name="Maier U.G."/>
            <person name="McRose D."/>
            <person name="Mock T."/>
            <person name="Neilson J.A."/>
            <person name="Onodera N.T."/>
            <person name="Poole A.M."/>
            <person name="Pritham E.J."/>
            <person name="Richards T.A."/>
            <person name="Rocap G."/>
            <person name="Roy S.W."/>
            <person name="Sarai C."/>
            <person name="Schaack S."/>
            <person name="Shirato S."/>
            <person name="Slamovits C.H."/>
            <person name="Spencer D.F."/>
            <person name="Suzuki S."/>
            <person name="Worden A.Z."/>
            <person name="Zauner S."/>
            <person name="Barry K."/>
            <person name="Bell C."/>
            <person name="Bharti A.K."/>
            <person name="Crow J.A."/>
            <person name="Grimwood J."/>
            <person name="Kramer R."/>
            <person name="Lindquist E."/>
            <person name="Lucas S."/>
            <person name="Salamov A."/>
            <person name="McFadden G.I."/>
            <person name="Lane C.E."/>
            <person name="Keeling P.J."/>
            <person name="Gray M.W."/>
            <person name="Grigoriev I.V."/>
            <person name="Archibald J.M."/>
        </authorList>
    </citation>
    <scope>NUCLEOTIDE SEQUENCE</scope>
    <source>
        <strain evidence="3 5">CCMP2712</strain>
    </source>
</reference>
<sequence>MQSTPSEDHLISPKSSEAATEASRIDCNIDQIRQERPETVSGMAAGVKGKEGGIPSQAEESLNSFTTPMKQVTSSTDGASSCRRYPGTVIMESCIENSVRIVKGEIHNVLSLMRLNRRYNHGARFHREVPAAAESPLVRGLKALHEELGPYTNLQDMDTMAWLRPFLDVIESAETSGPITGGALSSLSKFLNYGFIHKGSPRAAESVCRICRIVTRCRFERTDHSGDEVVLVRILQVLLDCLRSPAGTLLSDQNVWDMVQSCFDIGKQQRLSELLQKTAEHMLMQVVLTVFARFSQLQASGELSQDVVGSRPLRSSLGSENDANGSANDQEADGSLGDDEESLGLAADVAPPYGMPCMFKILEFLCQLTHAGDSSDPVGSEQTRMLGLSLVNVVLETGGRQLSACPALVGVIQHDLSRNLLQNSRTNNLQILSLTLRVVFNMFNSVREHMKVQLEVFFNSIHLAESSSYETREMALESLVEFCKEPQLMVDIYTNYDCDVQCTNLFEDMCKYLSKNTFPLSGSLNALNQLSLEGLLAIVRSLAEACDGGNMHEQEEDEKTDEGSDQELAVPSTAEKLRHQKQHKKRLAMAAEQFNRNPKKSFEFLQSTGFLPDTLDAESLCHFLLNTPGLDRTAIGSYLGEPDELALDVLERYVYSFDFTDLALADALRRFLSSFRLPGESQKIARIVERFAGHYFSQSPGPLANADTAYILSYAIIMLNTDLHNHQVKKKMTKEDFVKMNRGINDNQDLPFAFLSDIYDSIATSEIKMSEDLADVNADSNAEPRWDDLLATMGQKYRNAFVAAPAMGSIHGRDMFLVAWDRIISAFSVVFETTEDDKVLRKTIEGFHDFAKICSSHGLHDEFNKLIATLIKSLYKFAESSDALKPLEEEANWIFVRNHKVQLAAQAMFTISFSHADCLRDGWRALLDYVARLHRIKALPASLLERDDFVDLQGRPLLSSTDVAINLLHREAGGGGRAGVRSIFSYLWGSGPAAVEQKKNTFTTCLNMPGYEELTAWVASLKLEELLMNTKFLSNDALASLNSALIVSSSRLISLDGGSEAHDPSGSLETSILFLELLTNTALANQQRISLIWQPLHVHFQQLLQSIQYPSLSSERIVVNQLRLCLRLAPVDAINADLMEGVRCIPSLPASVLKSLADRISVGLLTLLRANANNIKQREDWRSILSLLQEFASMAPSASRPALESMSFLLREEGRQHISALNFDFCQQALLGFIDSLLDPNVARQHAALALNKPTCSGAEVRKWQQAAGMNIMELMYCLFLRLRTWKAAGDDKRTVVLTYQPLGPHQMSCGAQAPAGETPAAPAAPAPEGAQGHVEHEKEATRSIASLAAEQTTSSSVAIGVEQTWEDGPDSNFGLGYSPEDEQSWCNLWMLCVKSFCRLAHDDKFSLLSLPALESLERALLSADVYVPYATAWRDCYDQIVFPIVSSKFKTAANAGQTQAEIMCLNTLLVLCKSYRNNLHLIIHLPELHMLWLRLLGLIEAFKLRIRATKRDPISNEIVQVLKEMLQAMHSDPQYQKVQQSSGQDMWALTATVIDAFCPDLKGEIMPVNVKRPTTAPPPPQEAPHEKPNEEEKQS</sequence>
<dbReference type="SUPFAM" id="SSF48425">
    <property type="entry name" value="Sec7 domain"/>
    <property type="match status" value="1"/>
</dbReference>
<feature type="region of interest" description="Disordered" evidence="1">
    <location>
        <begin position="1311"/>
        <end position="1341"/>
    </location>
</feature>
<dbReference type="GO" id="GO:0032012">
    <property type="term" value="P:regulation of ARF protein signal transduction"/>
    <property type="evidence" value="ECO:0007669"/>
    <property type="project" value="InterPro"/>
</dbReference>
<proteinExistence type="predicted"/>
<feature type="domain" description="SEC7" evidence="2">
    <location>
        <begin position="576"/>
        <end position="765"/>
    </location>
</feature>
<gene>
    <name evidence="3" type="ORF">GUITHDRAFT_161334</name>
</gene>